<feature type="chain" id="PRO_5020256663" evidence="1">
    <location>
        <begin position="27"/>
        <end position="180"/>
    </location>
</feature>
<dbReference type="RefSeq" id="WP_132693046.1">
    <property type="nucleotide sequence ID" value="NZ_SLVM01000001.1"/>
</dbReference>
<dbReference type="Proteomes" id="UP000295277">
    <property type="component" value="Unassembled WGS sequence"/>
</dbReference>
<comment type="caution">
    <text evidence="2">The sequence shown here is derived from an EMBL/GenBank/DDBJ whole genome shotgun (WGS) entry which is preliminary data.</text>
</comment>
<keyword evidence="1" id="KW-0732">Signal</keyword>
<feature type="signal peptide" evidence="1">
    <location>
        <begin position="1"/>
        <end position="26"/>
    </location>
</feature>
<sequence length="180" mass="18998">MRGRGSQVSPCAALLAAALVGSPAVAQSYEEAVRANLALVLEICIQGSDALEWAAAFQTAGFIPSQRVHPEYGPVPIFLAPADTVVTEIHDERFGSGSCIAQTRHMGLNEAIPFVGAFVTQRYAGPGGFERDTHNPDNPCAGYLMPFSEHSAMWLSFDSADQPGACVEDGTARMTVSGPT</sequence>
<gene>
    <name evidence="2" type="ORF">EV216_10138</name>
</gene>
<dbReference type="AlphaFoldDB" id="A0A4R1Z322"/>
<dbReference type="EMBL" id="SLVM01000001">
    <property type="protein sequence ID" value="TCM88028.1"/>
    <property type="molecule type" value="Genomic_DNA"/>
</dbReference>
<name>A0A4R1Z322_9RHOB</name>
<protein>
    <submittedName>
        <fullName evidence="2">Uncharacterized protein</fullName>
    </submittedName>
</protein>
<evidence type="ECO:0000256" key="1">
    <source>
        <dbReference type="SAM" id="SignalP"/>
    </source>
</evidence>
<accession>A0A4R1Z322</accession>
<organism evidence="2 3">
    <name type="scientific">Rhodovulum steppense</name>
    <dbReference type="NCBI Taxonomy" id="540251"/>
    <lineage>
        <taxon>Bacteria</taxon>
        <taxon>Pseudomonadati</taxon>
        <taxon>Pseudomonadota</taxon>
        <taxon>Alphaproteobacteria</taxon>
        <taxon>Rhodobacterales</taxon>
        <taxon>Paracoccaceae</taxon>
        <taxon>Rhodovulum</taxon>
    </lineage>
</organism>
<evidence type="ECO:0000313" key="2">
    <source>
        <dbReference type="EMBL" id="TCM88028.1"/>
    </source>
</evidence>
<proteinExistence type="predicted"/>
<reference evidence="2 3" key="1">
    <citation type="submission" date="2019-03" db="EMBL/GenBank/DDBJ databases">
        <title>Genomic Encyclopedia of Type Strains, Phase IV (KMG-IV): sequencing the most valuable type-strain genomes for metagenomic binning, comparative biology and taxonomic classification.</title>
        <authorList>
            <person name="Goeker M."/>
        </authorList>
    </citation>
    <scope>NUCLEOTIDE SEQUENCE [LARGE SCALE GENOMIC DNA]</scope>
    <source>
        <strain evidence="2 3">DSM 21153</strain>
    </source>
</reference>
<evidence type="ECO:0000313" key="3">
    <source>
        <dbReference type="Proteomes" id="UP000295277"/>
    </source>
</evidence>
<keyword evidence="3" id="KW-1185">Reference proteome</keyword>